<dbReference type="GO" id="GO:0016887">
    <property type="term" value="F:ATP hydrolysis activity"/>
    <property type="evidence" value="ECO:0007669"/>
    <property type="project" value="InterPro"/>
</dbReference>
<evidence type="ECO:0000313" key="5">
    <source>
        <dbReference type="EMBL" id="TFJ92959.1"/>
    </source>
</evidence>
<evidence type="ECO:0000256" key="1">
    <source>
        <dbReference type="ARBA" id="ARBA00022448"/>
    </source>
</evidence>
<dbReference type="PANTHER" id="PTHR42939">
    <property type="entry name" value="ABC TRANSPORTER ATP-BINDING PROTEIN ALBC-RELATED"/>
    <property type="match status" value="1"/>
</dbReference>
<evidence type="ECO:0000259" key="4">
    <source>
        <dbReference type="PROSITE" id="PS50893"/>
    </source>
</evidence>
<dbReference type="Pfam" id="PF00005">
    <property type="entry name" value="ABC_tran"/>
    <property type="match status" value="1"/>
</dbReference>
<dbReference type="PROSITE" id="PS50893">
    <property type="entry name" value="ABC_TRANSPORTER_2"/>
    <property type="match status" value="1"/>
</dbReference>
<dbReference type="Gene3D" id="3.40.50.300">
    <property type="entry name" value="P-loop containing nucleotide triphosphate hydrolases"/>
    <property type="match status" value="1"/>
</dbReference>
<keyword evidence="6" id="KW-1185">Reference proteome</keyword>
<evidence type="ECO:0000256" key="2">
    <source>
        <dbReference type="ARBA" id="ARBA00022741"/>
    </source>
</evidence>
<evidence type="ECO:0000256" key="3">
    <source>
        <dbReference type="ARBA" id="ARBA00022840"/>
    </source>
</evidence>
<dbReference type="EMBL" id="SRHY01000013">
    <property type="protein sequence ID" value="TFJ92959.1"/>
    <property type="molecule type" value="Genomic_DNA"/>
</dbReference>
<keyword evidence="3 5" id="KW-0067">ATP-binding</keyword>
<dbReference type="InterPro" id="IPR003439">
    <property type="entry name" value="ABC_transporter-like_ATP-bd"/>
</dbReference>
<dbReference type="PANTHER" id="PTHR42939:SF3">
    <property type="entry name" value="ABC TRANSPORTER ATP-BINDING COMPONENT"/>
    <property type="match status" value="1"/>
</dbReference>
<keyword evidence="2" id="KW-0547">Nucleotide-binding</keyword>
<proteinExistence type="predicted"/>
<gene>
    <name evidence="5" type="ORF">E4U82_09740</name>
</gene>
<name>A0A4Y9AAM4_9BACI</name>
<dbReference type="AlphaFoldDB" id="A0A4Y9AAM4"/>
<keyword evidence="1" id="KW-0813">Transport</keyword>
<dbReference type="RefSeq" id="WP_135110004.1">
    <property type="nucleotide sequence ID" value="NZ_SRHY01000013.1"/>
</dbReference>
<dbReference type="InterPro" id="IPR027417">
    <property type="entry name" value="P-loop_NTPase"/>
</dbReference>
<dbReference type="GO" id="GO:0005524">
    <property type="term" value="F:ATP binding"/>
    <property type="evidence" value="ECO:0007669"/>
    <property type="project" value="UniProtKB-KW"/>
</dbReference>
<sequence>MLACAELSRVKKRIADFQLGPVDLTIEPGTITTLAGNNGSGKSTLLKLIMDLATSDSGHINILGTPADTNDESWKSNVAYLPQTSVGYNPYTGQDLKKIIAPLYPDWDDNLFADIVDNFHLPLHKKYGKLSPGVQQKLRLALTIPRNSPLMILDEPTSFLDIPSKQLLMDLLTDWMDQGERAIVIASHQAADMMKLADYLYVLQDGNHMGTFEKEELLQRYRKYWLASELPETRAPGEIARENQQIISNHPEQTESFFHEHHLTATFQTALELEEILTLLLQEQNVSRLP</sequence>
<organism evidence="5 6">
    <name type="scientific">Lentibacillus salicampi</name>
    <dbReference type="NCBI Taxonomy" id="175306"/>
    <lineage>
        <taxon>Bacteria</taxon>
        <taxon>Bacillati</taxon>
        <taxon>Bacillota</taxon>
        <taxon>Bacilli</taxon>
        <taxon>Bacillales</taxon>
        <taxon>Bacillaceae</taxon>
        <taxon>Lentibacillus</taxon>
    </lineage>
</organism>
<dbReference type="SUPFAM" id="SSF52540">
    <property type="entry name" value="P-loop containing nucleoside triphosphate hydrolases"/>
    <property type="match status" value="1"/>
</dbReference>
<protein>
    <submittedName>
        <fullName evidence="5">ABC transporter ATP-binding protein</fullName>
    </submittedName>
</protein>
<reference evidence="5 6" key="1">
    <citation type="submission" date="2019-03" db="EMBL/GenBank/DDBJ databases">
        <title>Genome sequence of Lentibacillus salicampi ATCC BAA-719.</title>
        <authorList>
            <person name="Maclea K.S."/>
            <person name="Simoes Junior M."/>
        </authorList>
    </citation>
    <scope>NUCLEOTIDE SEQUENCE [LARGE SCALE GENOMIC DNA]</scope>
    <source>
        <strain evidence="5 6">ATCC BAA-719</strain>
    </source>
</reference>
<accession>A0A4Y9AAM4</accession>
<dbReference type="InterPro" id="IPR003593">
    <property type="entry name" value="AAA+_ATPase"/>
</dbReference>
<dbReference type="Proteomes" id="UP000298484">
    <property type="component" value="Unassembled WGS sequence"/>
</dbReference>
<dbReference type="OrthoDB" id="2960217at2"/>
<evidence type="ECO:0000313" key="6">
    <source>
        <dbReference type="Proteomes" id="UP000298484"/>
    </source>
</evidence>
<dbReference type="InterPro" id="IPR051782">
    <property type="entry name" value="ABC_Transporter_VariousFunc"/>
</dbReference>
<feature type="domain" description="ABC transporter" evidence="4">
    <location>
        <begin position="2"/>
        <end position="230"/>
    </location>
</feature>
<comment type="caution">
    <text evidence="5">The sequence shown here is derived from an EMBL/GenBank/DDBJ whole genome shotgun (WGS) entry which is preliminary data.</text>
</comment>
<dbReference type="SMART" id="SM00382">
    <property type="entry name" value="AAA"/>
    <property type="match status" value="1"/>
</dbReference>